<dbReference type="Proteomes" id="UP001320706">
    <property type="component" value="Unassembled WGS sequence"/>
</dbReference>
<proteinExistence type="predicted"/>
<dbReference type="EMBL" id="JAMKPW020000044">
    <property type="protein sequence ID" value="KAK8192474.1"/>
    <property type="molecule type" value="Genomic_DNA"/>
</dbReference>
<name>A0ACC3S2P1_9PEZI</name>
<sequence>MAAGRATVDMLFICLHKEPKKFPDVSPTESQIRRHLWWTLVAVDAQVAFASGLPPIIESRLYDVESVGESANEALYEMIISQGNGTKSVLGIFIGGKYNFYKRASELLHLLHSTFLSESEIDNVLRIANTIDAEMNARKESISAVEEILLHQAQIPRNDDGAFRHAESNPVLAKFTKILLSLFAAKPYPIMFGPVRRHGLLPYLRQKQPEERDRIWEKHGLDPSILTCPEKAEDISFVDREGQISDDGFPQGDMFGEQLWGPLPDTNEAWTSLGYATDPYLEFDMSQDLFRVT</sequence>
<comment type="caution">
    <text evidence="1">The sequence shown here is derived from an EMBL/GenBank/DDBJ whole genome shotgun (WGS) entry which is preliminary data.</text>
</comment>
<keyword evidence="2" id="KW-1185">Reference proteome</keyword>
<gene>
    <name evidence="1" type="ORF">M8818_007642</name>
</gene>
<evidence type="ECO:0000313" key="2">
    <source>
        <dbReference type="Proteomes" id="UP001320706"/>
    </source>
</evidence>
<organism evidence="1 2">
    <name type="scientific">Zalaria obscura</name>
    <dbReference type="NCBI Taxonomy" id="2024903"/>
    <lineage>
        <taxon>Eukaryota</taxon>
        <taxon>Fungi</taxon>
        <taxon>Dikarya</taxon>
        <taxon>Ascomycota</taxon>
        <taxon>Pezizomycotina</taxon>
        <taxon>Dothideomycetes</taxon>
        <taxon>Dothideomycetidae</taxon>
        <taxon>Dothideales</taxon>
        <taxon>Zalariaceae</taxon>
        <taxon>Zalaria</taxon>
    </lineage>
</organism>
<evidence type="ECO:0000313" key="1">
    <source>
        <dbReference type="EMBL" id="KAK8192474.1"/>
    </source>
</evidence>
<reference evidence="1" key="1">
    <citation type="submission" date="2024-02" db="EMBL/GenBank/DDBJ databases">
        <title>Metagenome Assembled Genome of Zalaria obscura JY119.</title>
        <authorList>
            <person name="Vighnesh L."/>
            <person name="Jagadeeshwari U."/>
            <person name="Venkata Ramana C."/>
            <person name="Sasikala C."/>
        </authorList>
    </citation>
    <scope>NUCLEOTIDE SEQUENCE</scope>
    <source>
        <strain evidence="1">JY119</strain>
    </source>
</reference>
<protein>
    <submittedName>
        <fullName evidence="1">Uncharacterized protein</fullName>
    </submittedName>
</protein>
<accession>A0ACC3S2P1</accession>